<dbReference type="PATRIC" id="fig|1514904.3.peg.2603"/>
<keyword evidence="7" id="KW-1185">Reference proteome</keyword>
<evidence type="ECO:0000313" key="6">
    <source>
        <dbReference type="EMBL" id="KPB00013.1"/>
    </source>
</evidence>
<keyword evidence="2 6" id="KW-0808">Transferase</keyword>
<organism evidence="6 7">
    <name type="scientific">Ahrensia marina</name>
    <dbReference type="NCBI Taxonomy" id="1514904"/>
    <lineage>
        <taxon>Bacteria</taxon>
        <taxon>Pseudomonadati</taxon>
        <taxon>Pseudomonadota</taxon>
        <taxon>Alphaproteobacteria</taxon>
        <taxon>Hyphomicrobiales</taxon>
        <taxon>Ahrensiaceae</taxon>
        <taxon>Ahrensia</taxon>
    </lineage>
</organism>
<keyword evidence="4" id="KW-1133">Transmembrane helix</keyword>
<feature type="domain" description="Phospholipid/glycerol acyltransferase" evidence="5">
    <location>
        <begin position="72"/>
        <end position="186"/>
    </location>
</feature>
<dbReference type="PANTHER" id="PTHR10434:SF40">
    <property type="entry name" value="1-ACYL-SN-GLYCEROL-3-PHOSPHATE ACYLTRANSFERASE"/>
    <property type="match status" value="1"/>
</dbReference>
<reference evidence="6 7" key="1">
    <citation type="submission" date="2015-01" db="EMBL/GenBank/DDBJ databases">
        <title>Ahrensia donghaiensis sp. nov., a novel dimethylsulphoniopropionate-cleavage bacterium isolated from seawater and emended descriptions of the genus Ahrensia and Ahrensia kielensis.</title>
        <authorList>
            <person name="Liu J."/>
        </authorList>
    </citation>
    <scope>NUCLEOTIDE SEQUENCE [LARGE SCALE GENOMIC DNA]</scope>
    <source>
        <strain evidence="6 7">LZD062</strain>
    </source>
</reference>
<dbReference type="SUPFAM" id="SSF69593">
    <property type="entry name" value="Glycerol-3-phosphate (1)-acyltransferase"/>
    <property type="match status" value="1"/>
</dbReference>
<dbReference type="InterPro" id="IPR002123">
    <property type="entry name" value="Plipid/glycerol_acylTrfase"/>
</dbReference>
<dbReference type="GO" id="GO:0003841">
    <property type="term" value="F:1-acylglycerol-3-phosphate O-acyltransferase activity"/>
    <property type="evidence" value="ECO:0007669"/>
    <property type="project" value="TreeGrafter"/>
</dbReference>
<dbReference type="CDD" id="cd07989">
    <property type="entry name" value="LPLAT_AGPAT-like"/>
    <property type="match status" value="1"/>
</dbReference>
<dbReference type="Proteomes" id="UP000038011">
    <property type="component" value="Unassembled WGS sequence"/>
</dbReference>
<feature type="transmembrane region" description="Helical" evidence="4">
    <location>
        <begin position="12"/>
        <end position="31"/>
    </location>
</feature>
<dbReference type="OrthoDB" id="5290997at2"/>
<dbReference type="STRING" id="1514904.SU32_15980"/>
<gene>
    <name evidence="6" type="ORF">SU32_15980</name>
</gene>
<comment type="pathway">
    <text evidence="1">Lipid metabolism.</text>
</comment>
<sequence length="262" mass="30055">MTALRSALYNFVFYFSTLIYMIVLLPFFSIGKRINAWWVPRFWARSNMWFLKIICGTKHEVSGFENMPEGGYILAPKHQSAWDTFAFVPWWPDPVYILKRELKWIPLFGWFLVRMKMIGIDRGSRETAVKSINKGATEAIKDGRQIVIYPEGTRRPPGAKPAYKAGIYHLYENLKVPVVPIAHVAGLFWPRRKFLRYPGTIKVEILKPIPPGLSRAEFMDALISSTEGACDRLLLEVYEGPNPPPFPPVAQARIDELKKNAV</sequence>
<evidence type="ECO:0000256" key="4">
    <source>
        <dbReference type="SAM" id="Phobius"/>
    </source>
</evidence>
<evidence type="ECO:0000256" key="2">
    <source>
        <dbReference type="ARBA" id="ARBA00022679"/>
    </source>
</evidence>
<evidence type="ECO:0000256" key="3">
    <source>
        <dbReference type="ARBA" id="ARBA00023315"/>
    </source>
</evidence>
<dbReference type="EMBL" id="JXMU01000033">
    <property type="protein sequence ID" value="KPB00013.1"/>
    <property type="molecule type" value="Genomic_DNA"/>
</dbReference>
<evidence type="ECO:0000259" key="5">
    <source>
        <dbReference type="SMART" id="SM00563"/>
    </source>
</evidence>
<dbReference type="PANTHER" id="PTHR10434">
    <property type="entry name" value="1-ACYL-SN-GLYCEROL-3-PHOSPHATE ACYLTRANSFERASE"/>
    <property type="match status" value="1"/>
</dbReference>
<comment type="caution">
    <text evidence="6">The sequence shown here is derived from an EMBL/GenBank/DDBJ whole genome shotgun (WGS) entry which is preliminary data.</text>
</comment>
<keyword evidence="4" id="KW-0812">Transmembrane</keyword>
<name>A0A0M9GKR1_9HYPH</name>
<dbReference type="GO" id="GO:0006654">
    <property type="term" value="P:phosphatidic acid biosynthetic process"/>
    <property type="evidence" value="ECO:0007669"/>
    <property type="project" value="TreeGrafter"/>
</dbReference>
<evidence type="ECO:0000313" key="7">
    <source>
        <dbReference type="Proteomes" id="UP000038011"/>
    </source>
</evidence>
<keyword evidence="4" id="KW-0472">Membrane</keyword>
<proteinExistence type="predicted"/>
<dbReference type="Pfam" id="PF01553">
    <property type="entry name" value="Acyltransferase"/>
    <property type="match status" value="1"/>
</dbReference>
<protein>
    <submittedName>
        <fullName evidence="6">Acyl-phosphate glycerol 3-phosphate acyltransferase</fullName>
    </submittedName>
</protein>
<evidence type="ECO:0000256" key="1">
    <source>
        <dbReference type="ARBA" id="ARBA00005189"/>
    </source>
</evidence>
<dbReference type="AlphaFoldDB" id="A0A0M9GKR1"/>
<dbReference type="SMART" id="SM00563">
    <property type="entry name" value="PlsC"/>
    <property type="match status" value="1"/>
</dbReference>
<keyword evidence="3 6" id="KW-0012">Acyltransferase</keyword>
<accession>A0A0M9GKR1</accession>